<accession>A0A6G9D1I6</accession>
<sequence length="44" mass="4042">MGSSDTDLKALDSVITVAGALATIFGGIAGVAGLATFLGTGGGS</sequence>
<dbReference type="Proteomes" id="UP000502345">
    <property type="component" value="Chromosome"/>
</dbReference>
<keyword evidence="1" id="KW-0812">Transmembrane</keyword>
<feature type="transmembrane region" description="Helical" evidence="1">
    <location>
        <begin position="14"/>
        <end position="38"/>
    </location>
</feature>
<dbReference type="EMBL" id="CP050124">
    <property type="protein sequence ID" value="QIP43097.1"/>
    <property type="molecule type" value="Genomic_DNA"/>
</dbReference>
<evidence type="ECO:0000256" key="1">
    <source>
        <dbReference type="SAM" id="Phobius"/>
    </source>
</evidence>
<dbReference type="RefSeq" id="WP_260646618.1">
    <property type="nucleotide sequence ID" value="NZ_CP050124.1"/>
</dbReference>
<evidence type="ECO:0000313" key="2">
    <source>
        <dbReference type="EMBL" id="QIP43097.1"/>
    </source>
</evidence>
<proteinExistence type="predicted"/>
<keyword evidence="1" id="KW-1133">Transmembrane helix</keyword>
<dbReference type="AlphaFoldDB" id="A0A6G9D1I6"/>
<protein>
    <submittedName>
        <fullName evidence="2">Uncharacterized protein</fullName>
    </submittedName>
</protein>
<keyword evidence="1" id="KW-0472">Membrane</keyword>
<reference evidence="2 3" key="1">
    <citation type="submission" date="2020-03" db="EMBL/GenBank/DDBJ databases">
        <title>Screen low temperature-resistant strains for efficient degradation of petroleum hydrocarbons under the low temperature.</title>
        <authorList>
            <person name="Wang Y."/>
            <person name="Chen J."/>
        </authorList>
    </citation>
    <scope>NUCLEOTIDE SEQUENCE [LARGE SCALE GENOMIC DNA]</scope>
    <source>
        <strain evidence="2 3">KB1</strain>
    </source>
</reference>
<evidence type="ECO:0000313" key="3">
    <source>
        <dbReference type="Proteomes" id="UP000502345"/>
    </source>
</evidence>
<gene>
    <name evidence="2" type="ORF">G9444_5854</name>
</gene>
<name>A0A6G9D1I6_RHOER</name>
<organism evidence="2 3">
    <name type="scientific">Rhodococcus erythropolis</name>
    <name type="common">Arthrobacter picolinophilus</name>
    <dbReference type="NCBI Taxonomy" id="1833"/>
    <lineage>
        <taxon>Bacteria</taxon>
        <taxon>Bacillati</taxon>
        <taxon>Actinomycetota</taxon>
        <taxon>Actinomycetes</taxon>
        <taxon>Mycobacteriales</taxon>
        <taxon>Nocardiaceae</taxon>
        <taxon>Rhodococcus</taxon>
        <taxon>Rhodococcus erythropolis group</taxon>
    </lineage>
</organism>